<dbReference type="GO" id="GO:0005759">
    <property type="term" value="C:mitochondrial matrix"/>
    <property type="evidence" value="ECO:0007669"/>
    <property type="project" value="TreeGrafter"/>
</dbReference>
<evidence type="ECO:0000313" key="11">
    <source>
        <dbReference type="EMBL" id="ORX79254.1"/>
    </source>
</evidence>
<feature type="region of interest" description="Disordered" evidence="8">
    <location>
        <begin position="800"/>
        <end position="859"/>
    </location>
</feature>
<dbReference type="GO" id="GO:0005524">
    <property type="term" value="F:ATP binding"/>
    <property type="evidence" value="ECO:0007669"/>
    <property type="project" value="UniProtKB-KW"/>
</dbReference>
<evidence type="ECO:0000259" key="9">
    <source>
        <dbReference type="SMART" id="SM00382"/>
    </source>
</evidence>
<dbReference type="Gene3D" id="1.10.8.60">
    <property type="match status" value="1"/>
</dbReference>
<dbReference type="FunFam" id="3.40.50.300:FF:000010">
    <property type="entry name" value="Chaperone clpB 1, putative"/>
    <property type="match status" value="1"/>
</dbReference>
<sequence>MYSIVSKVGKESINKYQLNNSIGLKKINEHALRSISSYKKNTPAIVHLNVNNLKLPQTPLPTSSSWSIQNKLSTFAFNNEVKRFYSQAPEQQESKYKKGEALKEFGIDLTELAAQGKLDPVIGREEEIRRTIQVLSRRTKNNPVLIGDAGVGKTAIAEGLAQRIINGEVPESIKDKKVVSLDLGSLIAGAKYRGEFEERLKAVLRDITESEGELIMFIDELHLIFGLGKTDGSMDAANLLKPALARGKLHCCGATTVEEYRKYIEKDAALARRFQAIQVEEPSVTDTISILRGLKEKYEVHHGVQISDSALIAAAQLSNRYITDRRLPDKAIDLVDEACSKLRLQQESKPEQIENSDRHILKLKIELESLKKDNDPSSLERKQKLEKELKETEEECTKMMSKWQEEKKKIDEVKELKLKLEQYRNELDLCQRKGDLSRASELKYGVIPNIEKQIPKDEKQIENLSSEESSFLHEKVTADDIAAVVSKSTGIPVQSMLTKEKEKLINIEKELSSRVVGQPDAIKAVSDAIRLSKAGLQSSKRPIASFIFLGPTGVGKTELCKALTNFLFDNENFVRLDMSEYMEKFSVSRMVGAPPGYIGYDEGGELTEAVRRHPYTVILLDEIEKAHRDVANILLQVLDEGRLTDSKGRVVDFRNTIIIATSNLGAEMLVKSENVADAKAPIMELLRKHFSPEFVNRFDDIILFDRLNKDAIRGIVDVRLKEIQDMLNEKKINMKVNDEAKDWLAKEGYSPVYGARPLNRVILKNILKPLSMKLIEGKILNKENVEIGIKDNHIHIKDNHEIDNNKKDKKEENEKENEKGKGNENDIEKENDKKNEKEKNKEENNKEEKSKEDKSSDEK</sequence>
<dbReference type="Pfam" id="PF10431">
    <property type="entry name" value="ClpB_D2-small"/>
    <property type="match status" value="1"/>
</dbReference>
<evidence type="ECO:0000259" key="10">
    <source>
        <dbReference type="SMART" id="SM01086"/>
    </source>
</evidence>
<evidence type="ECO:0000256" key="1">
    <source>
        <dbReference type="ARBA" id="ARBA00008675"/>
    </source>
</evidence>
<dbReference type="Pfam" id="PF17871">
    <property type="entry name" value="AAA_lid_9"/>
    <property type="match status" value="1"/>
</dbReference>
<accession>A0A1Y1X1P0</accession>
<proteinExistence type="inferred from homology"/>
<keyword evidence="3 6" id="KW-0547">Nucleotide-binding</keyword>
<dbReference type="InterPro" id="IPR003959">
    <property type="entry name" value="ATPase_AAA_core"/>
</dbReference>
<dbReference type="InterPro" id="IPR028299">
    <property type="entry name" value="ClpA/B_CS2"/>
</dbReference>
<evidence type="ECO:0000256" key="3">
    <source>
        <dbReference type="ARBA" id="ARBA00022741"/>
    </source>
</evidence>
<dbReference type="InterPro" id="IPR001270">
    <property type="entry name" value="ClpA/B"/>
</dbReference>
<dbReference type="PANTHER" id="PTHR11638">
    <property type="entry name" value="ATP-DEPENDENT CLP PROTEASE"/>
    <property type="match status" value="1"/>
</dbReference>
<dbReference type="SMART" id="SM01086">
    <property type="entry name" value="ClpB_D2-small"/>
    <property type="match status" value="1"/>
</dbReference>
<dbReference type="InterPro" id="IPR050130">
    <property type="entry name" value="ClpA_ClpB"/>
</dbReference>
<evidence type="ECO:0000313" key="12">
    <source>
        <dbReference type="Proteomes" id="UP000193944"/>
    </source>
</evidence>
<keyword evidence="4 6" id="KW-0067">ATP-binding</keyword>
<dbReference type="PANTHER" id="PTHR11638:SF176">
    <property type="entry name" value="HEAT SHOCK PROTEIN 78, MITOCHONDRIAL"/>
    <property type="match status" value="1"/>
</dbReference>
<gene>
    <name evidence="11" type="ORF">BCR32DRAFT_234339</name>
</gene>
<dbReference type="PRINTS" id="PR00300">
    <property type="entry name" value="CLPPROTEASEA"/>
</dbReference>
<evidence type="ECO:0000256" key="2">
    <source>
        <dbReference type="ARBA" id="ARBA00022737"/>
    </source>
</evidence>
<dbReference type="GO" id="GO:0042026">
    <property type="term" value="P:protein refolding"/>
    <property type="evidence" value="ECO:0007669"/>
    <property type="project" value="TreeGrafter"/>
</dbReference>
<dbReference type="GO" id="GO:0043335">
    <property type="term" value="P:protein unfolding"/>
    <property type="evidence" value="ECO:0007669"/>
    <property type="project" value="TreeGrafter"/>
</dbReference>
<dbReference type="SUPFAM" id="SSF52540">
    <property type="entry name" value="P-loop containing nucleoside triphosphate hydrolases"/>
    <property type="match status" value="2"/>
</dbReference>
<dbReference type="InterPro" id="IPR041546">
    <property type="entry name" value="ClpA/ClpB_AAA_lid"/>
</dbReference>
<protein>
    <submittedName>
        <fullName evidence="11">AAA ATPase domain-containing protein</fullName>
    </submittedName>
</protein>
<evidence type="ECO:0000256" key="4">
    <source>
        <dbReference type="ARBA" id="ARBA00022840"/>
    </source>
</evidence>
<dbReference type="PROSITE" id="PS00871">
    <property type="entry name" value="CLPAB_2"/>
    <property type="match status" value="1"/>
</dbReference>
<comment type="caution">
    <text evidence="11">The sequence shown here is derived from an EMBL/GenBank/DDBJ whole genome shotgun (WGS) entry which is preliminary data.</text>
</comment>
<dbReference type="FunFam" id="3.40.50.300:FF:000025">
    <property type="entry name" value="ATP-dependent Clp protease subunit"/>
    <property type="match status" value="1"/>
</dbReference>
<dbReference type="STRING" id="1754192.A0A1Y1X1P0"/>
<reference evidence="11 12" key="1">
    <citation type="submission" date="2016-08" db="EMBL/GenBank/DDBJ databases">
        <title>A Parts List for Fungal Cellulosomes Revealed by Comparative Genomics.</title>
        <authorList>
            <consortium name="DOE Joint Genome Institute"/>
            <person name="Haitjema C.H."/>
            <person name="Gilmore S.P."/>
            <person name="Henske J.K."/>
            <person name="Solomon K.V."/>
            <person name="De Groot R."/>
            <person name="Kuo A."/>
            <person name="Mondo S.J."/>
            <person name="Salamov A.A."/>
            <person name="Labutti K."/>
            <person name="Zhao Z."/>
            <person name="Chiniquy J."/>
            <person name="Barry K."/>
            <person name="Brewer H.M."/>
            <person name="Purvine S.O."/>
            <person name="Wright A.T."/>
            <person name="Boxma B."/>
            <person name="Van Alen T."/>
            <person name="Hackstein J.H."/>
            <person name="Baker S.E."/>
            <person name="Grigoriev I.V."/>
            <person name="O'Malley M.A."/>
        </authorList>
    </citation>
    <scope>NUCLEOTIDE SEQUENCE [LARGE SCALE GENOMIC DNA]</scope>
    <source>
        <strain evidence="11 12">S4</strain>
    </source>
</reference>
<dbReference type="GO" id="GO:0034605">
    <property type="term" value="P:cellular response to heat"/>
    <property type="evidence" value="ECO:0007669"/>
    <property type="project" value="TreeGrafter"/>
</dbReference>
<organism evidence="11 12">
    <name type="scientific">Anaeromyces robustus</name>
    <dbReference type="NCBI Taxonomy" id="1754192"/>
    <lineage>
        <taxon>Eukaryota</taxon>
        <taxon>Fungi</taxon>
        <taxon>Fungi incertae sedis</taxon>
        <taxon>Chytridiomycota</taxon>
        <taxon>Chytridiomycota incertae sedis</taxon>
        <taxon>Neocallimastigomycetes</taxon>
        <taxon>Neocallimastigales</taxon>
        <taxon>Neocallimastigaceae</taxon>
        <taxon>Anaeromyces</taxon>
    </lineage>
</organism>
<feature type="domain" description="AAA+ ATPase" evidence="9">
    <location>
        <begin position="542"/>
        <end position="708"/>
    </location>
</feature>
<name>A0A1Y1X1P0_9FUNG</name>
<feature type="domain" description="Clp ATPase C-terminal" evidence="10">
    <location>
        <begin position="707"/>
        <end position="796"/>
    </location>
</feature>
<keyword evidence="2" id="KW-0677">Repeat</keyword>
<dbReference type="GO" id="GO:0016887">
    <property type="term" value="F:ATP hydrolysis activity"/>
    <property type="evidence" value="ECO:0007669"/>
    <property type="project" value="InterPro"/>
</dbReference>
<dbReference type="CDD" id="cd00009">
    <property type="entry name" value="AAA"/>
    <property type="match status" value="1"/>
</dbReference>
<dbReference type="CDD" id="cd19499">
    <property type="entry name" value="RecA-like_ClpB_Hsp104-like"/>
    <property type="match status" value="1"/>
</dbReference>
<evidence type="ECO:0000256" key="8">
    <source>
        <dbReference type="SAM" id="MobiDB-lite"/>
    </source>
</evidence>
<dbReference type="EMBL" id="MCFG01000181">
    <property type="protein sequence ID" value="ORX79254.1"/>
    <property type="molecule type" value="Genomic_DNA"/>
</dbReference>
<dbReference type="SMART" id="SM00382">
    <property type="entry name" value="AAA"/>
    <property type="match status" value="2"/>
</dbReference>
<keyword evidence="5 6" id="KW-0143">Chaperone</keyword>
<feature type="domain" description="AAA+ ATPase" evidence="9">
    <location>
        <begin position="139"/>
        <end position="284"/>
    </location>
</feature>
<dbReference type="FunFam" id="3.40.50.300:FF:000120">
    <property type="entry name" value="ATP-dependent chaperone ClpB"/>
    <property type="match status" value="1"/>
</dbReference>
<evidence type="ECO:0000256" key="7">
    <source>
        <dbReference type="SAM" id="Coils"/>
    </source>
</evidence>
<keyword evidence="7" id="KW-0175">Coiled coil</keyword>
<dbReference type="Pfam" id="PF00004">
    <property type="entry name" value="AAA"/>
    <property type="match status" value="1"/>
</dbReference>
<dbReference type="InterPro" id="IPR019489">
    <property type="entry name" value="Clp_ATPase_C"/>
</dbReference>
<dbReference type="Gene3D" id="3.40.50.300">
    <property type="entry name" value="P-loop containing nucleotide triphosphate hydrolases"/>
    <property type="match status" value="3"/>
</dbReference>
<dbReference type="PROSITE" id="PS00870">
    <property type="entry name" value="CLPAB_1"/>
    <property type="match status" value="1"/>
</dbReference>
<evidence type="ECO:0000256" key="5">
    <source>
        <dbReference type="ARBA" id="ARBA00023186"/>
    </source>
</evidence>
<dbReference type="InterPro" id="IPR003593">
    <property type="entry name" value="AAA+_ATPase"/>
</dbReference>
<dbReference type="OrthoDB" id="47330at2759"/>
<dbReference type="InterPro" id="IPR027417">
    <property type="entry name" value="P-loop_NTPase"/>
</dbReference>
<dbReference type="AlphaFoldDB" id="A0A1Y1X1P0"/>
<dbReference type="InterPro" id="IPR018368">
    <property type="entry name" value="ClpA/B_CS1"/>
</dbReference>
<reference evidence="11 12" key="2">
    <citation type="submission" date="2016-08" db="EMBL/GenBank/DDBJ databases">
        <title>Pervasive Adenine N6-methylation of Active Genes in Fungi.</title>
        <authorList>
            <consortium name="DOE Joint Genome Institute"/>
            <person name="Mondo S.J."/>
            <person name="Dannebaum R.O."/>
            <person name="Kuo R.C."/>
            <person name="Labutti K."/>
            <person name="Haridas S."/>
            <person name="Kuo A."/>
            <person name="Salamov A."/>
            <person name="Ahrendt S.R."/>
            <person name="Lipzen A."/>
            <person name="Sullivan W."/>
            <person name="Andreopoulos W.B."/>
            <person name="Clum A."/>
            <person name="Lindquist E."/>
            <person name="Daum C."/>
            <person name="Ramamoorthy G.K."/>
            <person name="Gryganskyi A."/>
            <person name="Culley D."/>
            <person name="Magnuson J.K."/>
            <person name="James T.Y."/>
            <person name="O'Malley M.A."/>
            <person name="Stajich J.E."/>
            <person name="Spatafora J.W."/>
            <person name="Visel A."/>
            <person name="Grigoriev I.V."/>
        </authorList>
    </citation>
    <scope>NUCLEOTIDE SEQUENCE [LARGE SCALE GENOMIC DNA]</scope>
    <source>
        <strain evidence="11 12">S4</strain>
    </source>
</reference>
<comment type="similarity">
    <text evidence="1 6">Belongs to the ClpA/ClpB family.</text>
</comment>
<dbReference type="Proteomes" id="UP000193944">
    <property type="component" value="Unassembled WGS sequence"/>
</dbReference>
<keyword evidence="12" id="KW-1185">Reference proteome</keyword>
<feature type="coiled-coil region" evidence="7">
    <location>
        <begin position="353"/>
        <end position="467"/>
    </location>
</feature>
<evidence type="ECO:0000256" key="6">
    <source>
        <dbReference type="RuleBase" id="RU004432"/>
    </source>
</evidence>
<dbReference type="Pfam" id="PF07724">
    <property type="entry name" value="AAA_2"/>
    <property type="match status" value="1"/>
</dbReference>